<reference evidence="2" key="1">
    <citation type="submission" date="2021-05" db="EMBL/GenBank/DDBJ databases">
        <authorList>
            <person name="Alioto T."/>
            <person name="Alioto T."/>
            <person name="Gomez Garrido J."/>
        </authorList>
    </citation>
    <scope>NUCLEOTIDE SEQUENCE</scope>
</reference>
<feature type="compositionally biased region" description="Polar residues" evidence="1">
    <location>
        <begin position="43"/>
        <end position="67"/>
    </location>
</feature>
<name>A0A8D8ES08_CULPI</name>
<evidence type="ECO:0000256" key="1">
    <source>
        <dbReference type="SAM" id="MobiDB-lite"/>
    </source>
</evidence>
<dbReference type="EMBL" id="HBUE01002093">
    <property type="protein sequence ID" value="CAG6444076.1"/>
    <property type="molecule type" value="Transcribed_RNA"/>
</dbReference>
<dbReference type="EMBL" id="HBUE01002090">
    <property type="protein sequence ID" value="CAG6444074.1"/>
    <property type="molecule type" value="Transcribed_RNA"/>
</dbReference>
<feature type="compositionally biased region" description="Polar residues" evidence="1">
    <location>
        <begin position="89"/>
        <end position="101"/>
    </location>
</feature>
<accession>A0A8D8ES08</accession>
<evidence type="ECO:0000313" key="2">
    <source>
        <dbReference type="EMBL" id="CAG6444075.1"/>
    </source>
</evidence>
<protein>
    <submittedName>
        <fullName evidence="2">(northern house mosquito) hypothetical protein</fullName>
    </submittedName>
</protein>
<feature type="compositionally biased region" description="Basic and acidic residues" evidence="1">
    <location>
        <begin position="102"/>
        <end position="112"/>
    </location>
</feature>
<feature type="region of interest" description="Disordered" evidence="1">
    <location>
        <begin position="43"/>
        <end position="71"/>
    </location>
</feature>
<feature type="region of interest" description="Disordered" evidence="1">
    <location>
        <begin position="85"/>
        <end position="112"/>
    </location>
</feature>
<dbReference type="EMBL" id="HBUE01002091">
    <property type="protein sequence ID" value="CAG6444075.1"/>
    <property type="molecule type" value="Transcribed_RNA"/>
</dbReference>
<dbReference type="AlphaFoldDB" id="A0A8D8ES08"/>
<proteinExistence type="predicted"/>
<sequence length="112" mass="12208">MGPGAFSMSKQPSMRPRNGDDEAAAYSEDAPVASAFSAILSSRNHQTAAPGSKLSSSNQFGTCSRTDLNIPDATLPACSRLQSWRRKWQQPTWPQAWPTSNRPERSTTGRPD</sequence>
<dbReference type="EMBL" id="HBUE01002088">
    <property type="protein sequence ID" value="CAG6444072.1"/>
    <property type="molecule type" value="Transcribed_RNA"/>
</dbReference>
<dbReference type="EMBL" id="HBUE01002096">
    <property type="protein sequence ID" value="CAG6444077.1"/>
    <property type="molecule type" value="Transcribed_RNA"/>
</dbReference>
<organism evidence="2">
    <name type="scientific">Culex pipiens</name>
    <name type="common">House mosquito</name>
    <dbReference type="NCBI Taxonomy" id="7175"/>
    <lineage>
        <taxon>Eukaryota</taxon>
        <taxon>Metazoa</taxon>
        <taxon>Ecdysozoa</taxon>
        <taxon>Arthropoda</taxon>
        <taxon>Hexapoda</taxon>
        <taxon>Insecta</taxon>
        <taxon>Pterygota</taxon>
        <taxon>Neoptera</taxon>
        <taxon>Endopterygota</taxon>
        <taxon>Diptera</taxon>
        <taxon>Nematocera</taxon>
        <taxon>Culicoidea</taxon>
        <taxon>Culicidae</taxon>
        <taxon>Culicinae</taxon>
        <taxon>Culicini</taxon>
        <taxon>Culex</taxon>
        <taxon>Culex</taxon>
    </lineage>
</organism>
<feature type="region of interest" description="Disordered" evidence="1">
    <location>
        <begin position="1"/>
        <end position="27"/>
    </location>
</feature>